<accession>A0A218WDE3</accession>
<evidence type="ECO:0000313" key="3">
    <source>
        <dbReference type="Proteomes" id="UP000197138"/>
    </source>
</evidence>
<reference evidence="3" key="1">
    <citation type="journal article" date="2017" name="Plant J.">
        <title>The pomegranate (Punica granatum L.) genome and the genomics of punicalagin biosynthesis.</title>
        <authorList>
            <person name="Qin G."/>
            <person name="Xu C."/>
            <person name="Ming R."/>
            <person name="Tang H."/>
            <person name="Guyot R."/>
            <person name="Kramer E.M."/>
            <person name="Hu Y."/>
            <person name="Yi X."/>
            <person name="Qi Y."/>
            <person name="Xu X."/>
            <person name="Gao Z."/>
            <person name="Pan H."/>
            <person name="Jian J."/>
            <person name="Tian Y."/>
            <person name="Yue Z."/>
            <person name="Xu Y."/>
        </authorList>
    </citation>
    <scope>NUCLEOTIDE SEQUENCE [LARGE SCALE GENOMIC DNA]</scope>
    <source>
        <strain evidence="3">cv. Dabenzi</strain>
    </source>
</reference>
<comment type="caution">
    <text evidence="2">The sequence shown here is derived from an EMBL/GenBank/DDBJ whole genome shotgun (WGS) entry which is preliminary data.</text>
</comment>
<keyword evidence="1" id="KW-0812">Transmembrane</keyword>
<evidence type="ECO:0000313" key="2">
    <source>
        <dbReference type="EMBL" id="OWM70221.1"/>
    </source>
</evidence>
<keyword evidence="1" id="KW-1133">Transmembrane helix</keyword>
<name>A0A218WDE3_PUNGR</name>
<keyword evidence="1" id="KW-0472">Membrane</keyword>
<protein>
    <submittedName>
        <fullName evidence="2">Uncharacterized protein</fullName>
    </submittedName>
</protein>
<sequence>MLRDDVEKREAEDEGYVFGCLDSSEFSNASSSGQVLMRKAKKKRKMRIIVFLPSTIAGTLVITLLN</sequence>
<dbReference type="EMBL" id="MTKT01004810">
    <property type="protein sequence ID" value="OWM70221.1"/>
    <property type="molecule type" value="Genomic_DNA"/>
</dbReference>
<dbReference type="Proteomes" id="UP000197138">
    <property type="component" value="Unassembled WGS sequence"/>
</dbReference>
<organism evidence="2 3">
    <name type="scientific">Punica granatum</name>
    <name type="common">Pomegranate</name>
    <dbReference type="NCBI Taxonomy" id="22663"/>
    <lineage>
        <taxon>Eukaryota</taxon>
        <taxon>Viridiplantae</taxon>
        <taxon>Streptophyta</taxon>
        <taxon>Embryophyta</taxon>
        <taxon>Tracheophyta</taxon>
        <taxon>Spermatophyta</taxon>
        <taxon>Magnoliopsida</taxon>
        <taxon>eudicotyledons</taxon>
        <taxon>Gunneridae</taxon>
        <taxon>Pentapetalae</taxon>
        <taxon>rosids</taxon>
        <taxon>malvids</taxon>
        <taxon>Myrtales</taxon>
        <taxon>Lythraceae</taxon>
        <taxon>Punica</taxon>
    </lineage>
</organism>
<gene>
    <name evidence="2" type="ORF">CDL15_Pgr026071</name>
</gene>
<feature type="transmembrane region" description="Helical" evidence="1">
    <location>
        <begin position="46"/>
        <end position="65"/>
    </location>
</feature>
<proteinExistence type="predicted"/>
<evidence type="ECO:0000256" key="1">
    <source>
        <dbReference type="SAM" id="Phobius"/>
    </source>
</evidence>
<dbReference type="AlphaFoldDB" id="A0A218WDE3"/>